<proteinExistence type="predicted"/>
<evidence type="ECO:0000256" key="3">
    <source>
        <dbReference type="ARBA" id="ARBA00022989"/>
    </source>
</evidence>
<dbReference type="PANTHER" id="PTHR36985:SF1">
    <property type="entry name" value="TRANSLOCATION AND ASSEMBLY MODULE SUBUNIT TAMB"/>
    <property type="match status" value="1"/>
</dbReference>
<sequence length="1396" mass="147664">MSKSMSNEGDNGAFPVKRRLLSRTFLTFLGTILLLIVVGVVGAAFWLDSDSGHAFIISQVEALEPEDGLKVDIGDIEGSIYGETRILDLELSDPKGRFFQSGTIALDWNPLAWIFGELYISVADISKARLERLPELIAAAQDQPLLPEFDIYIGSFRADNLMLGKAVTGEEQFADLAGAIDVRAGRAMVNLDAKTTRSGDKLVILLNAEPEAQKLDLDVDIIAPAGGVIGRYLGLVEDSTIALNGEGDWKKWDGDLVAASAGQQVASFKLTAHDGLFGYDGDVTDDLLPSGIARRLGAPRLAIRGESTFEGGRAGIDLIARSPAIAMTVKGGVDLSTNALDAMRVEAQVREPSTLLTNMKAQDLKLKALLNGRFSELRYQYLLTAPQLAFGKTLLMGVRVEGNGSRDTDGFDIPVKLAVGNVIGNGELAQRLASGLKGSAILRLDDDQLTSQNAVFATQALTGKMDASADLSGGDYAILIDAQAPGFFINGIGLIDIIADMKISPGESGVRLTGDATAQLKRFDNAFLRELGGGLPRLETGLALGPDGLFRFSDLSIAAPKLTFNGSGVQKTGAIFAFTGRGRHDQYGAFNIDLDGALNRPQIALLLDDPLPAAGLSGVRVNLKPVDSGFLYTATGGSTLGPFDSTGAIVAGRERDTLVRVDRLLISKTLATGVIRPTSAGLAGKLDISGGGVTGDILFEPGNNRQLIRTDLMAKNARFDGNPSIFIRTGKLDADVVLIQGRSNIKATVRAQGISRGDLVIGRIAGNANLVNGAGNATFSVAGTRGSTFEFQAKADVQPDHYLVSGNGNFHGRTLRLSRPLDLRRVDGGWTVAPTTLRYGNGSARFSGRLASGTSRLNMSLSRMPLSVADIVFDDLGLGGLANGTIKLTQSGSSTPVGEAKLNIKGLTRSGLILTSTPVDMGLNMAISSRNAAARGIIKSQAGKTIGRFQGRVTGLGGGNWKNQLLHNPLFAQARFNGTADSLWRLTGVEAFDLTGPLAVSADIGGTFAKPQIRGQLVATNARLESGLTGTVISNIKARGTFNGSRLVLPDISGSTKGGGTVSGSGSFNFAVESGVGVGITLTVLAKNAALIARDDFAATVSGPIKIRNSSAGGLISGDVVLNRSYFKFGRASETVALPQIKVREINRRADERPARVRTRPWRFALSADVPNRLQVEGLGLDSEWRANLKLTGPVDNFSMTGNANLLRGNYTFAGRRFRLERGRIRFVGNQPPNPVLDIEAEANLRGLNATINVKGTGNRPEIAFNSIPALPQDELLSRVLFGDSIANLSAPEAVQLAAAVASLNSGGGLDPINQLRKAAGLDRLRILPSNTDSGTGTSIAAGKYITRRAYVELITDGKGYSATRLEFQITRWLSILSSISTLGRQSANVRVSKDY</sequence>
<evidence type="ECO:0000256" key="1">
    <source>
        <dbReference type="ARBA" id="ARBA00004167"/>
    </source>
</evidence>
<dbReference type="Pfam" id="PF04357">
    <property type="entry name" value="TamB"/>
    <property type="match status" value="1"/>
</dbReference>
<evidence type="ECO:0000256" key="5">
    <source>
        <dbReference type="SAM" id="Phobius"/>
    </source>
</evidence>
<dbReference type="GO" id="GO:0009306">
    <property type="term" value="P:protein secretion"/>
    <property type="evidence" value="ECO:0007669"/>
    <property type="project" value="InterPro"/>
</dbReference>
<feature type="transmembrane region" description="Helical" evidence="5">
    <location>
        <begin position="25"/>
        <end position="47"/>
    </location>
</feature>
<evidence type="ECO:0000313" key="7">
    <source>
        <dbReference type="EMBL" id="VAW06020.1"/>
    </source>
</evidence>
<reference evidence="7" key="1">
    <citation type="submission" date="2018-06" db="EMBL/GenBank/DDBJ databases">
        <authorList>
            <person name="Zhirakovskaya E."/>
        </authorList>
    </citation>
    <scope>NUCLEOTIDE SEQUENCE</scope>
</reference>
<comment type="subcellular location">
    <subcellularLocation>
        <location evidence="1">Membrane</location>
        <topology evidence="1">Single-pass membrane protein</topology>
    </subcellularLocation>
</comment>
<evidence type="ECO:0000259" key="6">
    <source>
        <dbReference type="Pfam" id="PF04357"/>
    </source>
</evidence>
<evidence type="ECO:0000256" key="4">
    <source>
        <dbReference type="ARBA" id="ARBA00023136"/>
    </source>
</evidence>
<dbReference type="InterPro" id="IPR007452">
    <property type="entry name" value="TamB_C"/>
</dbReference>
<keyword evidence="3 5" id="KW-1133">Transmembrane helix</keyword>
<dbReference type="PANTHER" id="PTHR36985">
    <property type="entry name" value="TRANSLOCATION AND ASSEMBLY MODULE SUBUNIT TAMB"/>
    <property type="match status" value="1"/>
</dbReference>
<keyword evidence="2 5" id="KW-0812">Transmembrane</keyword>
<feature type="domain" description="Translocation and assembly module TamB C-terminal" evidence="6">
    <location>
        <begin position="1052"/>
        <end position="1395"/>
    </location>
</feature>
<organism evidence="7">
    <name type="scientific">hydrothermal vent metagenome</name>
    <dbReference type="NCBI Taxonomy" id="652676"/>
    <lineage>
        <taxon>unclassified sequences</taxon>
        <taxon>metagenomes</taxon>
        <taxon>ecological metagenomes</taxon>
    </lineage>
</organism>
<dbReference type="GO" id="GO:0005886">
    <property type="term" value="C:plasma membrane"/>
    <property type="evidence" value="ECO:0007669"/>
    <property type="project" value="InterPro"/>
</dbReference>
<gene>
    <name evidence="7" type="ORF">MNBD_ALPHA04-2053</name>
</gene>
<keyword evidence="4 5" id="KW-0472">Membrane</keyword>
<dbReference type="EMBL" id="UOEF01000454">
    <property type="protein sequence ID" value="VAW06020.1"/>
    <property type="molecule type" value="Genomic_DNA"/>
</dbReference>
<protein>
    <submittedName>
        <fullName evidence="7">Inner membrane component of TAM transport system</fullName>
    </submittedName>
</protein>
<evidence type="ECO:0000256" key="2">
    <source>
        <dbReference type="ARBA" id="ARBA00022692"/>
    </source>
</evidence>
<accession>A0A3B0SNJ9</accession>
<name>A0A3B0SNJ9_9ZZZZ</name>